<dbReference type="PATRIC" id="fig|33051.3.peg.3148"/>
<dbReference type="GO" id="GO:0015074">
    <property type="term" value="P:DNA integration"/>
    <property type="evidence" value="ECO:0007669"/>
    <property type="project" value="UniProtKB-KW"/>
</dbReference>
<reference evidence="6 7" key="1">
    <citation type="journal article" date="2016" name="Front. Microbiol.">
        <title>Genomic Resource of Rice Seed Associated Bacteria.</title>
        <authorList>
            <person name="Midha S."/>
            <person name="Bansal K."/>
            <person name="Sharma S."/>
            <person name="Kumar N."/>
            <person name="Patil P.P."/>
            <person name="Chaudhry V."/>
            <person name="Patil P.B."/>
        </authorList>
    </citation>
    <scope>NUCLEOTIDE SEQUENCE [LARGE SCALE GENOMIC DNA]</scope>
    <source>
        <strain evidence="6 7">NS319</strain>
    </source>
</reference>
<sequence>MRLTVLKVKTLGPGRHFDAHGLCLVVRPTGSRSWVLRMQFKGHRRDFGLGPVHDVSLAEARCRAAELRKMVRAGLDPVKERGLRRANVPTFEIVARRCYEALSGGWKDRRHASWLSSLENHVFPEIGTKRIDAIGTKEVLLVLEPIWLTIPDTARRILQRIGAILDFAHIKGYIPAEVSLRSVTRGLPRQQQQVAHRAAMPYADVPAFWSQLMAEANSVGRDALKLTILTAVRSNEARLATWREFDLDGAVWSIPAQRMKMKLPHLVPLSEPAVALLRRLRKEHEALATGSINDQYLFSARGKAPISDVTMLKAIRDAKIDTITVHGFRSSFADWAAECTNVPKEVTEKALAHRIPNAVEAAYRRTDFFKKRRDLMAKWAQHVCSGQGATAKKVIGRPRKATMPSG</sequence>
<gene>
    <name evidence="6" type="ORF">NS319_09900</name>
</gene>
<dbReference type="Pfam" id="PF13356">
    <property type="entry name" value="Arm-DNA-bind_3"/>
    <property type="match status" value="1"/>
</dbReference>
<dbReference type="InterPro" id="IPR002104">
    <property type="entry name" value="Integrase_catalytic"/>
</dbReference>
<dbReference type="InterPro" id="IPR025166">
    <property type="entry name" value="Integrase_DNA_bind_dom"/>
</dbReference>
<dbReference type="InterPro" id="IPR053876">
    <property type="entry name" value="Phage_int_M"/>
</dbReference>
<dbReference type="Gene3D" id="3.30.160.390">
    <property type="entry name" value="Integrase, DNA-binding domain"/>
    <property type="match status" value="1"/>
</dbReference>
<dbReference type="GO" id="GO:0003677">
    <property type="term" value="F:DNA binding"/>
    <property type="evidence" value="ECO:0007669"/>
    <property type="project" value="UniProtKB-KW"/>
</dbReference>
<dbReference type="SUPFAM" id="SSF56349">
    <property type="entry name" value="DNA breaking-rejoining enzymes"/>
    <property type="match status" value="1"/>
</dbReference>
<name>A0A147HXD9_9SPHN</name>
<dbReference type="Gene3D" id="1.10.443.10">
    <property type="entry name" value="Intergrase catalytic core"/>
    <property type="match status" value="1"/>
</dbReference>
<proteinExistence type="inferred from homology"/>
<dbReference type="Pfam" id="PF22022">
    <property type="entry name" value="Phage_int_M"/>
    <property type="match status" value="1"/>
</dbReference>
<evidence type="ECO:0000256" key="2">
    <source>
        <dbReference type="ARBA" id="ARBA00022908"/>
    </source>
</evidence>
<evidence type="ECO:0000313" key="7">
    <source>
        <dbReference type="Proteomes" id="UP000072867"/>
    </source>
</evidence>
<dbReference type="InterPro" id="IPR038488">
    <property type="entry name" value="Integrase_DNA-bd_sf"/>
</dbReference>
<dbReference type="CDD" id="cd00801">
    <property type="entry name" value="INT_P4_C"/>
    <property type="match status" value="1"/>
</dbReference>
<dbReference type="InterPro" id="IPR010998">
    <property type="entry name" value="Integrase_recombinase_N"/>
</dbReference>
<comment type="similarity">
    <text evidence="1">Belongs to the 'phage' integrase family.</text>
</comment>
<evidence type="ECO:0000256" key="4">
    <source>
        <dbReference type="ARBA" id="ARBA00023172"/>
    </source>
</evidence>
<dbReference type="AlphaFoldDB" id="A0A147HXD9"/>
<keyword evidence="2" id="KW-0229">DNA integration</keyword>
<evidence type="ECO:0000256" key="1">
    <source>
        <dbReference type="ARBA" id="ARBA00008857"/>
    </source>
</evidence>
<dbReference type="RefSeq" id="WP_082898348.1">
    <property type="nucleotide sequence ID" value="NZ_LDTD01000064.1"/>
</dbReference>
<evidence type="ECO:0000259" key="5">
    <source>
        <dbReference type="PROSITE" id="PS51898"/>
    </source>
</evidence>
<dbReference type="Pfam" id="PF00589">
    <property type="entry name" value="Phage_integrase"/>
    <property type="match status" value="1"/>
</dbReference>
<organism evidence="6 7">
    <name type="scientific">Sphingomonas sanguinis</name>
    <dbReference type="NCBI Taxonomy" id="33051"/>
    <lineage>
        <taxon>Bacteria</taxon>
        <taxon>Pseudomonadati</taxon>
        <taxon>Pseudomonadota</taxon>
        <taxon>Alphaproteobacteria</taxon>
        <taxon>Sphingomonadales</taxon>
        <taxon>Sphingomonadaceae</taxon>
        <taxon>Sphingomonas</taxon>
    </lineage>
</organism>
<dbReference type="InterPro" id="IPR050808">
    <property type="entry name" value="Phage_Integrase"/>
</dbReference>
<evidence type="ECO:0000313" key="6">
    <source>
        <dbReference type="EMBL" id="KTT69576.1"/>
    </source>
</evidence>
<accession>A0A147HXD9</accession>
<keyword evidence="3" id="KW-0238">DNA-binding</keyword>
<evidence type="ECO:0000256" key="3">
    <source>
        <dbReference type="ARBA" id="ARBA00023125"/>
    </source>
</evidence>
<dbReference type="Gene3D" id="1.10.150.130">
    <property type="match status" value="1"/>
</dbReference>
<protein>
    <submittedName>
        <fullName evidence="6">Recombinase</fullName>
    </submittedName>
</protein>
<dbReference type="Proteomes" id="UP000072867">
    <property type="component" value="Unassembled WGS sequence"/>
</dbReference>
<keyword evidence="4" id="KW-0233">DNA recombination</keyword>
<dbReference type="PANTHER" id="PTHR30629:SF2">
    <property type="entry name" value="PROPHAGE INTEGRASE INTS-RELATED"/>
    <property type="match status" value="1"/>
</dbReference>
<comment type="caution">
    <text evidence="6">The sequence shown here is derived from an EMBL/GenBank/DDBJ whole genome shotgun (WGS) entry which is preliminary data.</text>
</comment>
<dbReference type="PANTHER" id="PTHR30629">
    <property type="entry name" value="PROPHAGE INTEGRASE"/>
    <property type="match status" value="1"/>
</dbReference>
<dbReference type="EMBL" id="LDTD01000064">
    <property type="protein sequence ID" value="KTT69576.1"/>
    <property type="molecule type" value="Genomic_DNA"/>
</dbReference>
<dbReference type="GO" id="GO:0006310">
    <property type="term" value="P:DNA recombination"/>
    <property type="evidence" value="ECO:0007669"/>
    <property type="project" value="UniProtKB-KW"/>
</dbReference>
<dbReference type="PROSITE" id="PS51898">
    <property type="entry name" value="TYR_RECOMBINASE"/>
    <property type="match status" value="1"/>
</dbReference>
<dbReference type="InterPro" id="IPR013762">
    <property type="entry name" value="Integrase-like_cat_sf"/>
</dbReference>
<feature type="domain" description="Tyr recombinase" evidence="5">
    <location>
        <begin position="199"/>
        <end position="377"/>
    </location>
</feature>
<dbReference type="InterPro" id="IPR011010">
    <property type="entry name" value="DNA_brk_join_enz"/>
</dbReference>